<proteinExistence type="predicted"/>
<feature type="region of interest" description="Disordered" evidence="1">
    <location>
        <begin position="45"/>
        <end position="74"/>
    </location>
</feature>
<dbReference type="EMBL" id="ML122295">
    <property type="protein sequence ID" value="RPD55504.1"/>
    <property type="molecule type" value="Genomic_DNA"/>
</dbReference>
<name>A0A5C2RVU3_9APHY</name>
<evidence type="ECO:0000313" key="3">
    <source>
        <dbReference type="Proteomes" id="UP000313359"/>
    </source>
</evidence>
<keyword evidence="3" id="KW-1185">Reference proteome</keyword>
<dbReference type="AlphaFoldDB" id="A0A5C2RVU3"/>
<reference evidence="2" key="1">
    <citation type="journal article" date="2018" name="Genome Biol. Evol.">
        <title>Genomics and development of Lentinus tigrinus, a white-rot wood-decaying mushroom with dimorphic fruiting bodies.</title>
        <authorList>
            <person name="Wu B."/>
            <person name="Xu Z."/>
            <person name="Knudson A."/>
            <person name="Carlson A."/>
            <person name="Chen N."/>
            <person name="Kovaka S."/>
            <person name="LaButti K."/>
            <person name="Lipzen A."/>
            <person name="Pennachio C."/>
            <person name="Riley R."/>
            <person name="Schakwitz W."/>
            <person name="Umezawa K."/>
            <person name="Ohm R.A."/>
            <person name="Grigoriev I.V."/>
            <person name="Nagy L.G."/>
            <person name="Gibbons J."/>
            <person name="Hibbett D."/>
        </authorList>
    </citation>
    <scope>NUCLEOTIDE SEQUENCE [LARGE SCALE GENOMIC DNA]</scope>
    <source>
        <strain evidence="2">ALCF2SS1-6</strain>
    </source>
</reference>
<evidence type="ECO:0000256" key="1">
    <source>
        <dbReference type="SAM" id="MobiDB-lite"/>
    </source>
</evidence>
<dbReference type="Proteomes" id="UP000313359">
    <property type="component" value="Unassembled WGS sequence"/>
</dbReference>
<protein>
    <submittedName>
        <fullName evidence="2">Uncharacterized protein</fullName>
    </submittedName>
</protein>
<accession>A0A5C2RVU3</accession>
<feature type="compositionally biased region" description="Polar residues" evidence="1">
    <location>
        <begin position="45"/>
        <end position="57"/>
    </location>
</feature>
<organism evidence="2 3">
    <name type="scientific">Lentinus tigrinus ALCF2SS1-6</name>
    <dbReference type="NCBI Taxonomy" id="1328759"/>
    <lineage>
        <taxon>Eukaryota</taxon>
        <taxon>Fungi</taxon>
        <taxon>Dikarya</taxon>
        <taxon>Basidiomycota</taxon>
        <taxon>Agaricomycotina</taxon>
        <taxon>Agaricomycetes</taxon>
        <taxon>Polyporales</taxon>
        <taxon>Polyporaceae</taxon>
        <taxon>Lentinus</taxon>
    </lineage>
</organism>
<sequence length="174" mass="19392">MQSSKTARRLAMRSFDRRTRARYSSAQGRLYVCAVCIRAKTRQTQYKAQATNNTTKPPASPRGSKARSSEAWEHTALRRAVPTRLRALYIRPVRTYIHPPIHPSNDPSIPVPYSIRAPSPRVPTRRSTRTRAACRHAASCPGLAPLRIPIPCTYACLDDTCSRQASPGVHSEGE</sequence>
<gene>
    <name evidence="2" type="ORF">L227DRAFT_306608</name>
</gene>
<evidence type="ECO:0000313" key="2">
    <source>
        <dbReference type="EMBL" id="RPD55504.1"/>
    </source>
</evidence>